<accession>A0A6P8B9Q4</accession>
<keyword evidence="1" id="KW-1185">Reference proteome</keyword>
<evidence type="ECO:0000313" key="2">
    <source>
        <dbReference type="RefSeq" id="XP_030983893.1"/>
    </source>
</evidence>
<reference evidence="2" key="2">
    <citation type="submission" date="2019-10" db="EMBL/GenBank/DDBJ databases">
        <authorList>
            <consortium name="NCBI Genome Project"/>
        </authorList>
    </citation>
    <scope>NUCLEOTIDE SEQUENCE</scope>
    <source>
        <strain evidence="2">NI907</strain>
    </source>
</reference>
<reference evidence="2" key="3">
    <citation type="submission" date="2025-08" db="UniProtKB">
        <authorList>
            <consortium name="RefSeq"/>
        </authorList>
    </citation>
    <scope>IDENTIFICATION</scope>
    <source>
        <strain evidence="2">NI907</strain>
    </source>
</reference>
<dbReference type="AlphaFoldDB" id="A0A6P8B9Q4"/>
<name>A0A6P8B9Q4_PYRGI</name>
<evidence type="ECO:0000313" key="1">
    <source>
        <dbReference type="Proteomes" id="UP000515153"/>
    </source>
</evidence>
<organism evidence="1 2">
    <name type="scientific">Pyricularia grisea</name>
    <name type="common">Crabgrass-specific blast fungus</name>
    <name type="synonym">Magnaporthe grisea</name>
    <dbReference type="NCBI Taxonomy" id="148305"/>
    <lineage>
        <taxon>Eukaryota</taxon>
        <taxon>Fungi</taxon>
        <taxon>Dikarya</taxon>
        <taxon>Ascomycota</taxon>
        <taxon>Pezizomycotina</taxon>
        <taxon>Sordariomycetes</taxon>
        <taxon>Sordariomycetidae</taxon>
        <taxon>Magnaporthales</taxon>
        <taxon>Pyriculariaceae</taxon>
        <taxon>Pyricularia</taxon>
    </lineage>
</organism>
<protein>
    <submittedName>
        <fullName evidence="2">Uncharacterized protein</fullName>
    </submittedName>
</protein>
<dbReference type="KEGG" id="pgri:PgNI_02967"/>
<dbReference type="GeneID" id="41957934"/>
<gene>
    <name evidence="2" type="ORF">PgNI_02967</name>
</gene>
<dbReference type="RefSeq" id="XP_030983893.1">
    <property type="nucleotide sequence ID" value="XM_031123023.1"/>
</dbReference>
<dbReference type="Proteomes" id="UP000515153">
    <property type="component" value="Unplaced"/>
</dbReference>
<proteinExistence type="predicted"/>
<reference evidence="2" key="1">
    <citation type="journal article" date="2019" name="Mol. Biol. Evol.">
        <title>Blast fungal genomes show frequent chromosomal changes, gene gains and losses, and effector gene turnover.</title>
        <authorList>
            <person name="Gomez Luciano L.B."/>
            <person name="Jason Tsai I."/>
            <person name="Chuma I."/>
            <person name="Tosa Y."/>
            <person name="Chen Y.H."/>
            <person name="Li J.Y."/>
            <person name="Li M.Y."/>
            <person name="Jade Lu M.Y."/>
            <person name="Nakayashiki H."/>
            <person name="Li W.H."/>
        </authorList>
    </citation>
    <scope>NUCLEOTIDE SEQUENCE</scope>
    <source>
        <strain evidence="2">NI907</strain>
    </source>
</reference>
<sequence>MHCIKEETARHVSLASIRGVRVSTEKVAVAPVDGASEGPASPAAGQYSLAGITSESELGSYGIRFSSTIPSALPLPLSRGLEQQQPILVAVERM</sequence>